<gene>
    <name evidence="1" type="ORF">KDK95_02080</name>
</gene>
<evidence type="ECO:0000313" key="2">
    <source>
        <dbReference type="Proteomes" id="UP000676325"/>
    </source>
</evidence>
<sequence>MLGVDGVGVLLAHDGALDSVALASDESVYGLCALEAGGAPGPAAVSLDSGEIVRFALGQHDKRWPAYADALRASGGAGVIAIPADDGEHPGAMLLCQRRAVRLSAERLRLAGILATLLIETAVRGQAMRHLQAAIDSLGATMRRIDEEAPDDGVDTRG</sequence>
<evidence type="ECO:0000313" key="1">
    <source>
        <dbReference type="EMBL" id="MBR7825078.1"/>
    </source>
</evidence>
<dbReference type="AlphaFoldDB" id="A0A941E6Z1"/>
<organism evidence="1 2">
    <name type="scientific">Actinospica acidithermotolerans</name>
    <dbReference type="NCBI Taxonomy" id="2828514"/>
    <lineage>
        <taxon>Bacteria</taxon>
        <taxon>Bacillati</taxon>
        <taxon>Actinomycetota</taxon>
        <taxon>Actinomycetes</taxon>
        <taxon>Catenulisporales</taxon>
        <taxon>Actinospicaceae</taxon>
        <taxon>Actinospica</taxon>
    </lineage>
</organism>
<name>A0A941E6Z1_9ACTN</name>
<protein>
    <recommendedName>
        <fullName evidence="3">GAF domain-containing protein</fullName>
    </recommendedName>
</protein>
<dbReference type="Proteomes" id="UP000676325">
    <property type="component" value="Unassembled WGS sequence"/>
</dbReference>
<comment type="caution">
    <text evidence="1">The sequence shown here is derived from an EMBL/GenBank/DDBJ whole genome shotgun (WGS) entry which is preliminary data.</text>
</comment>
<reference evidence="1" key="1">
    <citation type="submission" date="2021-04" db="EMBL/GenBank/DDBJ databases">
        <title>Genome based classification of Actinospica acidithermotolerans sp. nov., an actinobacterium isolated from an Indonesian hot spring.</title>
        <authorList>
            <person name="Kusuma A.B."/>
            <person name="Putra K.E."/>
            <person name="Nafisah S."/>
            <person name="Loh J."/>
            <person name="Nouioui I."/>
            <person name="Goodfellow M."/>
        </authorList>
    </citation>
    <scope>NUCLEOTIDE SEQUENCE</scope>
    <source>
        <strain evidence="1">MGRD01-02</strain>
    </source>
</reference>
<evidence type="ECO:0008006" key="3">
    <source>
        <dbReference type="Google" id="ProtNLM"/>
    </source>
</evidence>
<accession>A0A941E6Z1</accession>
<proteinExistence type="predicted"/>
<keyword evidence="2" id="KW-1185">Reference proteome</keyword>
<dbReference type="EMBL" id="JAGSOH010000003">
    <property type="protein sequence ID" value="MBR7825078.1"/>
    <property type="molecule type" value="Genomic_DNA"/>
</dbReference>